<evidence type="ECO:0000313" key="3">
    <source>
        <dbReference type="Proteomes" id="UP000255140"/>
    </source>
</evidence>
<gene>
    <name evidence="2" type="primary">repB_2</name>
    <name evidence="2" type="ORF">NCTC9828_00976</name>
</gene>
<evidence type="ECO:0000259" key="1">
    <source>
        <dbReference type="Pfam" id="PF01719"/>
    </source>
</evidence>
<dbReference type="GO" id="GO:0005727">
    <property type="term" value="C:extrachromosomal circular DNA"/>
    <property type="evidence" value="ECO:0007669"/>
    <property type="project" value="InterPro"/>
</dbReference>
<proteinExistence type="predicted"/>
<dbReference type="GO" id="GO:0003916">
    <property type="term" value="F:DNA topoisomerase activity"/>
    <property type="evidence" value="ECO:0007669"/>
    <property type="project" value="InterPro"/>
</dbReference>
<sequence length="103" mass="11921">MAKEKARYFTFLLYPESIPSDWELKLELLGVPIAVSPLHDRDKSEVEGQQYKKPHYHVIYVSKNPVTADSVRMKIKRSLGDNSVALVQIIRTSIENTYWTNVK</sequence>
<dbReference type="EMBL" id="UHEW01000005">
    <property type="protein sequence ID" value="SUN28716.1"/>
    <property type="molecule type" value="Genomic_DNA"/>
</dbReference>
<protein>
    <submittedName>
        <fullName evidence="2">Plasmid replication protein</fullName>
    </submittedName>
</protein>
<reference evidence="2 3" key="1">
    <citation type="submission" date="2018-06" db="EMBL/GenBank/DDBJ databases">
        <authorList>
            <consortium name="Pathogen Informatics"/>
            <person name="Doyle S."/>
        </authorList>
    </citation>
    <scope>NUCLEOTIDE SEQUENCE [LARGE SCALE GENOMIC DNA]</scope>
    <source>
        <strain evidence="2 3">NCTC9828</strain>
    </source>
</reference>
<dbReference type="Pfam" id="PF01719">
    <property type="entry name" value="Rep_OBD"/>
    <property type="match status" value="1"/>
</dbReference>
<evidence type="ECO:0000313" key="2">
    <source>
        <dbReference type="EMBL" id="SUN28716.1"/>
    </source>
</evidence>
<dbReference type="Proteomes" id="UP000255140">
    <property type="component" value="Unassembled WGS sequence"/>
</dbReference>
<dbReference type="GO" id="GO:0003677">
    <property type="term" value="F:DNA binding"/>
    <property type="evidence" value="ECO:0007669"/>
    <property type="project" value="InterPro"/>
</dbReference>
<dbReference type="AlphaFoldDB" id="A0AB74H4D6"/>
<organism evidence="2 3">
    <name type="scientific">Streptococcus agalactiae</name>
    <dbReference type="NCBI Taxonomy" id="1311"/>
    <lineage>
        <taxon>Bacteria</taxon>
        <taxon>Bacillati</taxon>
        <taxon>Bacillota</taxon>
        <taxon>Bacilli</taxon>
        <taxon>Lactobacillales</taxon>
        <taxon>Streptococcaceae</taxon>
        <taxon>Streptococcus</taxon>
    </lineage>
</organism>
<name>A0AB74H4D6_STRAG</name>
<feature type="domain" description="Plasmid replication protein origin binding" evidence="1">
    <location>
        <begin position="1"/>
        <end position="98"/>
    </location>
</feature>
<dbReference type="Gene3D" id="3.40.1310.30">
    <property type="match status" value="1"/>
</dbReference>
<comment type="caution">
    <text evidence="2">The sequence shown here is derived from an EMBL/GenBank/DDBJ whole genome shotgun (WGS) entry which is preliminary data.</text>
</comment>
<dbReference type="GO" id="GO:0006260">
    <property type="term" value="P:DNA replication"/>
    <property type="evidence" value="ECO:0007669"/>
    <property type="project" value="InterPro"/>
</dbReference>
<accession>A0AB74H4D6</accession>
<dbReference type="InterPro" id="IPR002631">
    <property type="entry name" value="Plasmid_rep_OBD"/>
</dbReference>